<dbReference type="AlphaFoldDB" id="A0A806KPQ8"/>
<reference evidence="1" key="1">
    <citation type="submission" date="2012-03" db="EMBL/GenBank/DDBJ databases">
        <title>Functional metagenomics reveals considerable lignocellulase gene clusters in the gut microbiome of a wood-feeding higher termite.</title>
        <authorList>
            <person name="Liu N."/>
        </authorList>
    </citation>
    <scope>NUCLEOTIDE SEQUENCE</scope>
</reference>
<dbReference type="EMBL" id="JQ844290">
    <property type="protein sequence ID" value="AGS54333.1"/>
    <property type="molecule type" value="Genomic_DNA"/>
</dbReference>
<accession>A0A806KPQ8</accession>
<sequence>MSDFLSFVQEHSLELPENFLDKISEFCNLLIEANKTTNLISKNDEKNY</sequence>
<organism evidence="1">
    <name type="scientific">uncultured bacterium contig00190</name>
    <dbReference type="NCBI Taxonomy" id="1181604"/>
    <lineage>
        <taxon>Bacteria</taxon>
        <taxon>environmental samples</taxon>
    </lineage>
</organism>
<name>A0A806KPQ8_9BACT</name>
<evidence type="ECO:0000313" key="1">
    <source>
        <dbReference type="EMBL" id="AGS54333.1"/>
    </source>
</evidence>
<protein>
    <submittedName>
        <fullName evidence="1">Uncharacterized protein</fullName>
    </submittedName>
</protein>
<proteinExistence type="predicted"/>